<comment type="caution">
    <text evidence="4">The sequence shown here is derived from an EMBL/GenBank/DDBJ whole genome shotgun (WGS) entry which is preliminary data.</text>
</comment>
<dbReference type="PANTHER" id="PTHR21666:SF289">
    <property type="entry name" value="L-ALA--D-GLU ENDOPEPTIDASE"/>
    <property type="match status" value="1"/>
</dbReference>
<name>A0ABS6JCJ3_9BACI</name>
<dbReference type="RefSeq" id="WP_217064046.1">
    <property type="nucleotide sequence ID" value="NZ_JAHQCS010000001.1"/>
</dbReference>
<evidence type="ECO:0000259" key="3">
    <source>
        <dbReference type="Pfam" id="PF01551"/>
    </source>
</evidence>
<keyword evidence="1" id="KW-0175">Coiled coil</keyword>
<evidence type="ECO:0000256" key="1">
    <source>
        <dbReference type="SAM" id="Coils"/>
    </source>
</evidence>
<gene>
    <name evidence="4" type="ORF">KS419_00025</name>
</gene>
<dbReference type="InterPro" id="IPR050570">
    <property type="entry name" value="Cell_wall_metabolism_enzyme"/>
</dbReference>
<sequence>MAKKKIKQKKWSIVLLSGAKSSVKYVNITRYLLHFSILFIAISTLAVFGYIYYQFYEKEQEQKALYEEVKKRDLDMEEAKHEIELAKQENTYLQEEVLTVQRYIEEFKKFEERLAELELEVPSATEGDRGGGTPFSFGDHLETSDTASERLLEMQAELPELIASFEQTVDRLHAYEKELRTIPTIMPTDNGRITSHFGNRADPFTRATSFHSGIDIAAPLNTPIYATADGIIISVGWEGGYGRTIVIEHGDTYETLYAHLNEIYISVGDEVEKGDLIGGMGTTGRSTGVHLHYEIRRNGSLVDPYPYMTFHESQGD</sequence>
<dbReference type="InterPro" id="IPR016047">
    <property type="entry name" value="M23ase_b-sheet_dom"/>
</dbReference>
<evidence type="ECO:0000313" key="5">
    <source>
        <dbReference type="Proteomes" id="UP000784880"/>
    </source>
</evidence>
<organism evidence="4 5">
    <name type="scientific">Evansella tamaricis</name>
    <dbReference type="NCBI Taxonomy" id="2069301"/>
    <lineage>
        <taxon>Bacteria</taxon>
        <taxon>Bacillati</taxon>
        <taxon>Bacillota</taxon>
        <taxon>Bacilli</taxon>
        <taxon>Bacillales</taxon>
        <taxon>Bacillaceae</taxon>
        <taxon>Evansella</taxon>
    </lineage>
</organism>
<dbReference type="CDD" id="cd12797">
    <property type="entry name" value="M23_peptidase"/>
    <property type="match status" value="1"/>
</dbReference>
<dbReference type="Pfam" id="PF01551">
    <property type="entry name" value="Peptidase_M23"/>
    <property type="match status" value="1"/>
</dbReference>
<proteinExistence type="predicted"/>
<protein>
    <submittedName>
        <fullName evidence="4">M23 family metallopeptidase</fullName>
    </submittedName>
</protein>
<reference evidence="4 5" key="1">
    <citation type="submission" date="2021-06" db="EMBL/GenBank/DDBJ databases">
        <title>Bacillus sp. RD4P76, an endophyte from a halophyte.</title>
        <authorList>
            <person name="Sun J.-Q."/>
        </authorList>
    </citation>
    <scope>NUCLEOTIDE SEQUENCE [LARGE SCALE GENOMIC DNA]</scope>
    <source>
        <strain evidence="4 5">CGMCC 1.15917</strain>
    </source>
</reference>
<keyword evidence="5" id="KW-1185">Reference proteome</keyword>
<feature type="domain" description="M23ase beta-sheet core" evidence="3">
    <location>
        <begin position="210"/>
        <end position="304"/>
    </location>
</feature>
<keyword evidence="2" id="KW-0472">Membrane</keyword>
<feature type="transmembrane region" description="Helical" evidence="2">
    <location>
        <begin position="31"/>
        <end position="53"/>
    </location>
</feature>
<evidence type="ECO:0000313" key="4">
    <source>
        <dbReference type="EMBL" id="MBU9710150.1"/>
    </source>
</evidence>
<evidence type="ECO:0000256" key="2">
    <source>
        <dbReference type="SAM" id="Phobius"/>
    </source>
</evidence>
<feature type="coiled-coil region" evidence="1">
    <location>
        <begin position="69"/>
        <end position="120"/>
    </location>
</feature>
<dbReference type="EMBL" id="JAHQCS010000001">
    <property type="protein sequence ID" value="MBU9710150.1"/>
    <property type="molecule type" value="Genomic_DNA"/>
</dbReference>
<dbReference type="Proteomes" id="UP000784880">
    <property type="component" value="Unassembled WGS sequence"/>
</dbReference>
<keyword evidence="2" id="KW-1133">Transmembrane helix</keyword>
<accession>A0ABS6JCJ3</accession>
<dbReference type="PANTHER" id="PTHR21666">
    <property type="entry name" value="PEPTIDASE-RELATED"/>
    <property type="match status" value="1"/>
</dbReference>
<keyword evidence="2" id="KW-0812">Transmembrane</keyword>